<dbReference type="PANTHER" id="PTHR43000">
    <property type="entry name" value="DTDP-D-GLUCOSE 4,6-DEHYDRATASE-RELATED"/>
    <property type="match status" value="1"/>
</dbReference>
<evidence type="ECO:0000256" key="1">
    <source>
        <dbReference type="ARBA" id="ARBA00001539"/>
    </source>
</evidence>
<accession>A0A814GZ36</accession>
<feature type="domain" description="NAD(P)-binding" evidence="8">
    <location>
        <begin position="23"/>
        <end position="325"/>
    </location>
</feature>
<sequence length="349" mass="40294">MENENDIKETHLKCDIYEPKNILLTGGAGFIGSHVAIHLAKSYPQCQLVVLDNLDYNSNMKNLEEIKDLTNFIFVQGDITDFDTVNNVFKSHAIDTVLHFAAQSHVDLSVKYSLKFTHVNVIGTHVLLENSRLNNIRRFIHVSTDEVYGSTDQIPDPNQPLEPTNPYACSKLAAECIVMAYRKYFQMPIIISRGNNVYGPHQFLEKVIPNFIFRLLDNKKCLIHGDGESERDFLYISDVVNAFDHLLKYGRPDEIYNISSTHGIKIKDLAKKIIHHIKNVKEGEEDEFIEYVADRNINDIRYKVDGTKIRSLGWDPKIDFDKGLQLTINWYTNNRDYWKISDITLFEHN</sequence>
<dbReference type="GO" id="GO:0009225">
    <property type="term" value="P:nucleotide-sugar metabolic process"/>
    <property type="evidence" value="ECO:0007669"/>
    <property type="project" value="InterPro"/>
</dbReference>
<evidence type="ECO:0000313" key="9">
    <source>
        <dbReference type="EMBL" id="CAF1002440.1"/>
    </source>
</evidence>
<evidence type="ECO:0000256" key="3">
    <source>
        <dbReference type="ARBA" id="ARBA00008178"/>
    </source>
</evidence>
<dbReference type="Pfam" id="PF16363">
    <property type="entry name" value="GDP_Man_Dehyd"/>
    <property type="match status" value="1"/>
</dbReference>
<evidence type="ECO:0000256" key="2">
    <source>
        <dbReference type="ARBA" id="ARBA00001911"/>
    </source>
</evidence>
<dbReference type="EC" id="4.2.1.46" evidence="4"/>
<protein>
    <recommendedName>
        <fullName evidence="7">dTDP-D-glucose 4,6-dehydratase</fullName>
        <ecNumber evidence="4">4.2.1.46</ecNumber>
    </recommendedName>
</protein>
<evidence type="ECO:0000256" key="4">
    <source>
        <dbReference type="ARBA" id="ARBA00011990"/>
    </source>
</evidence>
<organism evidence="9 10">
    <name type="scientific">Brachionus calyciflorus</name>
    <dbReference type="NCBI Taxonomy" id="104777"/>
    <lineage>
        <taxon>Eukaryota</taxon>
        <taxon>Metazoa</taxon>
        <taxon>Spiralia</taxon>
        <taxon>Gnathifera</taxon>
        <taxon>Rotifera</taxon>
        <taxon>Eurotatoria</taxon>
        <taxon>Monogononta</taxon>
        <taxon>Pseudotrocha</taxon>
        <taxon>Ploima</taxon>
        <taxon>Brachionidae</taxon>
        <taxon>Brachionus</taxon>
    </lineage>
</organism>
<comment type="cofactor">
    <cofactor evidence="2">
        <name>NAD(+)</name>
        <dbReference type="ChEBI" id="CHEBI:57540"/>
    </cofactor>
</comment>
<reference evidence="9" key="1">
    <citation type="submission" date="2021-02" db="EMBL/GenBank/DDBJ databases">
        <authorList>
            <person name="Nowell W R."/>
        </authorList>
    </citation>
    <scope>NUCLEOTIDE SEQUENCE</scope>
    <source>
        <strain evidence="9">Ploen Becks lab</strain>
    </source>
</reference>
<evidence type="ECO:0000256" key="7">
    <source>
        <dbReference type="ARBA" id="ARBA00067702"/>
    </source>
</evidence>
<comment type="catalytic activity">
    <reaction evidence="1">
        <text>dTDP-alpha-D-glucose = dTDP-4-dehydro-6-deoxy-alpha-D-glucose + H2O</text>
        <dbReference type="Rhea" id="RHEA:17221"/>
        <dbReference type="ChEBI" id="CHEBI:15377"/>
        <dbReference type="ChEBI" id="CHEBI:57477"/>
        <dbReference type="ChEBI" id="CHEBI:57649"/>
        <dbReference type="EC" id="4.2.1.46"/>
    </reaction>
</comment>
<comment type="caution">
    <text evidence="9">The sequence shown here is derived from an EMBL/GenBank/DDBJ whole genome shotgun (WGS) entry which is preliminary data.</text>
</comment>
<name>A0A814GZ36_9BILA</name>
<proteinExistence type="inferred from homology"/>
<dbReference type="Gene3D" id="3.90.25.10">
    <property type="entry name" value="UDP-galactose 4-epimerase, domain 1"/>
    <property type="match status" value="1"/>
</dbReference>
<evidence type="ECO:0000259" key="8">
    <source>
        <dbReference type="Pfam" id="PF16363"/>
    </source>
</evidence>
<dbReference type="Gene3D" id="3.40.50.720">
    <property type="entry name" value="NAD(P)-binding Rossmann-like Domain"/>
    <property type="match status" value="1"/>
</dbReference>
<dbReference type="EMBL" id="CAJNOC010003903">
    <property type="protein sequence ID" value="CAF1002440.1"/>
    <property type="molecule type" value="Genomic_DNA"/>
</dbReference>
<evidence type="ECO:0000313" key="10">
    <source>
        <dbReference type="Proteomes" id="UP000663879"/>
    </source>
</evidence>
<dbReference type="OrthoDB" id="16464at2759"/>
<comment type="similarity">
    <text evidence="3">Belongs to the NAD(P)-dependent epimerase/dehydratase family. dTDP-glucose dehydratase subfamily.</text>
</comment>
<keyword evidence="6" id="KW-0456">Lyase</keyword>
<dbReference type="InterPro" id="IPR036291">
    <property type="entry name" value="NAD(P)-bd_dom_sf"/>
</dbReference>
<keyword evidence="10" id="KW-1185">Reference proteome</keyword>
<evidence type="ECO:0000256" key="6">
    <source>
        <dbReference type="ARBA" id="ARBA00023239"/>
    </source>
</evidence>
<dbReference type="CDD" id="cd05246">
    <property type="entry name" value="dTDP_GD_SDR_e"/>
    <property type="match status" value="1"/>
</dbReference>
<gene>
    <name evidence="9" type="ORF">OXX778_LOCUS16476</name>
</gene>
<dbReference type="GO" id="GO:0008460">
    <property type="term" value="F:dTDP-glucose 4,6-dehydratase activity"/>
    <property type="evidence" value="ECO:0007669"/>
    <property type="project" value="UniProtKB-EC"/>
</dbReference>
<dbReference type="AlphaFoldDB" id="A0A814GZ36"/>
<dbReference type="InterPro" id="IPR005888">
    <property type="entry name" value="dTDP_Gluc_deHydtase"/>
</dbReference>
<evidence type="ECO:0000256" key="5">
    <source>
        <dbReference type="ARBA" id="ARBA00023027"/>
    </source>
</evidence>
<dbReference type="SUPFAM" id="SSF51735">
    <property type="entry name" value="NAD(P)-binding Rossmann-fold domains"/>
    <property type="match status" value="1"/>
</dbReference>
<dbReference type="Proteomes" id="UP000663879">
    <property type="component" value="Unassembled WGS sequence"/>
</dbReference>
<keyword evidence="5" id="KW-0520">NAD</keyword>
<dbReference type="FunFam" id="3.40.50.720:FF:000304">
    <property type="entry name" value="UDP-glucose 4,6-dehydratase"/>
    <property type="match status" value="1"/>
</dbReference>
<dbReference type="InterPro" id="IPR016040">
    <property type="entry name" value="NAD(P)-bd_dom"/>
</dbReference>